<comment type="caution">
    <text evidence="6">The sequence shown here is derived from an EMBL/GenBank/DDBJ whole genome shotgun (WGS) entry which is preliminary data.</text>
</comment>
<dbReference type="EMBL" id="JAGKHQ010001756">
    <property type="protein sequence ID" value="KAG7453767.1"/>
    <property type="molecule type" value="Genomic_DNA"/>
</dbReference>
<dbReference type="GO" id="GO:0008017">
    <property type="term" value="F:microtubule binding"/>
    <property type="evidence" value="ECO:0007669"/>
    <property type="project" value="InterPro"/>
</dbReference>
<dbReference type="GO" id="GO:0005874">
    <property type="term" value="C:microtubule"/>
    <property type="evidence" value="ECO:0007669"/>
    <property type="project" value="InterPro"/>
</dbReference>
<dbReference type="AlphaFoldDB" id="A0AAV6P9S4"/>
<feature type="compositionally biased region" description="Polar residues" evidence="5">
    <location>
        <begin position="116"/>
        <end position="126"/>
    </location>
</feature>
<proteinExistence type="inferred from homology"/>
<feature type="region of interest" description="Disordered" evidence="5">
    <location>
        <begin position="151"/>
        <end position="179"/>
    </location>
</feature>
<dbReference type="GO" id="GO:0030705">
    <property type="term" value="P:cytoskeleton-dependent intracellular transport"/>
    <property type="evidence" value="ECO:0007669"/>
    <property type="project" value="TreeGrafter"/>
</dbReference>
<evidence type="ECO:0000256" key="5">
    <source>
        <dbReference type="SAM" id="MobiDB-lite"/>
    </source>
</evidence>
<keyword evidence="4" id="KW-0206">Cytoskeleton</keyword>
<name>A0AAV6P9S4_SOLSE</name>
<evidence type="ECO:0000256" key="3">
    <source>
        <dbReference type="ARBA" id="ARBA00022490"/>
    </source>
</evidence>
<keyword evidence="7" id="KW-1185">Reference proteome</keyword>
<feature type="region of interest" description="Disordered" evidence="5">
    <location>
        <begin position="336"/>
        <end position="409"/>
    </location>
</feature>
<comment type="subcellular location">
    <subcellularLocation>
        <location evidence="1">Cytoplasm</location>
        <location evidence="1">Cytoskeleton</location>
    </subcellularLocation>
</comment>
<evidence type="ECO:0000256" key="1">
    <source>
        <dbReference type="ARBA" id="ARBA00004245"/>
    </source>
</evidence>
<sequence length="458" mass="52571">MAWPCITRACCINRFWTELDKADIAVPLVFTKYSDVAEAQRLPHHLHRHQRAAAVAIETQQQPPPGGESQVKEAPPAAAAAAGAETRGSAASVMRQDFRAWRVRPEPSCRPRDEYQPTTGPFNNQTQYQKDYKAWPIPKKHDHPWIHRTESEGGVEKSQVEEKLQEKKNKKVEERKEVKVQEERKKEVKTVEEKVQDMKVEDMKVPEKKLEEKKVQEEKVQEEKKVEIKVQEEKKVEIKVQEEKKGEIKVQEEKKVEIKVQEEKKVEEVKESKLETVRSVRREKSAEKKKLEEQRRDRAAADALNRQIQEVMSTSSSYRTEFKAYKNVKPVKAIKAPAQYKPPVEETSLETSYSATFKGEQVKAPPSDNKLQERRRIRSLYSEPSSKEPKVDKPVSRTKPKKSPASAAVMKTVKTVKTVREKQVVKKKTSAVAAETKPDAVVTKKSKEISNRLAEAQQ</sequence>
<dbReference type="GO" id="GO:0070507">
    <property type="term" value="P:regulation of microtubule cytoskeleton organization"/>
    <property type="evidence" value="ECO:0007669"/>
    <property type="project" value="TreeGrafter"/>
</dbReference>
<dbReference type="GO" id="GO:0005798">
    <property type="term" value="C:Golgi-associated vesicle"/>
    <property type="evidence" value="ECO:0007669"/>
    <property type="project" value="TreeGrafter"/>
</dbReference>
<dbReference type="PANTHER" id="PTHR14759:SF31">
    <property type="entry name" value="MICROTUBULE-ASSOCIATED PROTEIN 6-LIKE"/>
    <property type="match status" value="1"/>
</dbReference>
<dbReference type="GO" id="GO:0000226">
    <property type="term" value="P:microtubule cytoskeleton organization"/>
    <property type="evidence" value="ECO:0007669"/>
    <property type="project" value="InterPro"/>
</dbReference>
<dbReference type="InterPro" id="IPR007882">
    <property type="entry name" value="MAP6"/>
</dbReference>
<evidence type="ECO:0008006" key="8">
    <source>
        <dbReference type="Google" id="ProtNLM"/>
    </source>
</evidence>
<feature type="compositionally biased region" description="Low complexity" evidence="5">
    <location>
        <begin position="73"/>
        <end position="92"/>
    </location>
</feature>
<dbReference type="GO" id="GO:0005516">
    <property type="term" value="F:calmodulin binding"/>
    <property type="evidence" value="ECO:0007669"/>
    <property type="project" value="InterPro"/>
</dbReference>
<evidence type="ECO:0000313" key="7">
    <source>
        <dbReference type="Proteomes" id="UP000693946"/>
    </source>
</evidence>
<dbReference type="GO" id="GO:0005801">
    <property type="term" value="C:cis-Golgi network"/>
    <property type="evidence" value="ECO:0007669"/>
    <property type="project" value="TreeGrafter"/>
</dbReference>
<reference evidence="6 7" key="1">
    <citation type="journal article" date="2021" name="Sci. Rep.">
        <title>Chromosome anchoring in Senegalese sole (Solea senegalensis) reveals sex-associated markers and genome rearrangements in flatfish.</title>
        <authorList>
            <person name="Guerrero-Cozar I."/>
            <person name="Gomez-Garrido J."/>
            <person name="Berbel C."/>
            <person name="Martinez-Blanch J.F."/>
            <person name="Alioto T."/>
            <person name="Claros M.G."/>
            <person name="Gagnaire P.A."/>
            <person name="Manchado M."/>
        </authorList>
    </citation>
    <scope>NUCLEOTIDE SEQUENCE [LARGE SCALE GENOMIC DNA]</scope>
    <source>
        <strain evidence="6">Sse05_10M</strain>
    </source>
</reference>
<dbReference type="PANTHER" id="PTHR14759">
    <property type="entry name" value="STOP PROTEIN"/>
    <property type="match status" value="1"/>
</dbReference>
<evidence type="ECO:0000313" key="6">
    <source>
        <dbReference type="EMBL" id="KAG7453767.1"/>
    </source>
</evidence>
<dbReference type="Proteomes" id="UP000693946">
    <property type="component" value="Unassembled WGS sequence"/>
</dbReference>
<feature type="region of interest" description="Disordered" evidence="5">
    <location>
        <begin position="278"/>
        <end position="300"/>
    </location>
</feature>
<evidence type="ECO:0000256" key="4">
    <source>
        <dbReference type="ARBA" id="ARBA00023212"/>
    </source>
</evidence>
<evidence type="ECO:0000256" key="2">
    <source>
        <dbReference type="ARBA" id="ARBA00005728"/>
    </source>
</evidence>
<keyword evidence="3" id="KW-0963">Cytoplasm</keyword>
<feature type="region of interest" description="Disordered" evidence="5">
    <location>
        <begin position="60"/>
        <end position="93"/>
    </location>
</feature>
<organism evidence="6 7">
    <name type="scientific">Solea senegalensis</name>
    <name type="common">Senegalese sole</name>
    <dbReference type="NCBI Taxonomy" id="28829"/>
    <lineage>
        <taxon>Eukaryota</taxon>
        <taxon>Metazoa</taxon>
        <taxon>Chordata</taxon>
        <taxon>Craniata</taxon>
        <taxon>Vertebrata</taxon>
        <taxon>Euteleostomi</taxon>
        <taxon>Actinopterygii</taxon>
        <taxon>Neopterygii</taxon>
        <taxon>Teleostei</taxon>
        <taxon>Neoteleostei</taxon>
        <taxon>Acanthomorphata</taxon>
        <taxon>Carangaria</taxon>
        <taxon>Pleuronectiformes</taxon>
        <taxon>Pleuronectoidei</taxon>
        <taxon>Soleidae</taxon>
        <taxon>Solea</taxon>
    </lineage>
</organism>
<accession>A0AAV6P9S4</accession>
<feature type="region of interest" description="Disordered" evidence="5">
    <location>
        <begin position="107"/>
        <end position="126"/>
    </location>
</feature>
<gene>
    <name evidence="6" type="ORF">JOB18_037201</name>
</gene>
<protein>
    <recommendedName>
        <fullName evidence="8">Microtubule-associated protein 6</fullName>
    </recommendedName>
</protein>
<feature type="compositionally biased region" description="Basic and acidic residues" evidence="5">
    <location>
        <begin position="385"/>
        <end position="395"/>
    </location>
</feature>
<comment type="similarity">
    <text evidence="2">Belongs to the STOP family.</text>
</comment>